<dbReference type="AlphaFoldDB" id="A0AAV2BHT8"/>
<dbReference type="InterPro" id="IPR018247">
    <property type="entry name" value="EF_Hand_1_Ca_BS"/>
</dbReference>
<dbReference type="GO" id="GO:1903569">
    <property type="term" value="P:positive regulation of protein localization to ciliary membrane"/>
    <property type="evidence" value="ECO:0007669"/>
    <property type="project" value="TreeGrafter"/>
</dbReference>
<dbReference type="GO" id="GO:0060170">
    <property type="term" value="C:ciliary membrane"/>
    <property type="evidence" value="ECO:0007669"/>
    <property type="project" value="TreeGrafter"/>
</dbReference>
<dbReference type="PROSITE" id="PS50222">
    <property type="entry name" value="EF_HAND_2"/>
    <property type="match status" value="1"/>
</dbReference>
<dbReference type="SUPFAM" id="SSF47473">
    <property type="entry name" value="EF-hand"/>
    <property type="match status" value="1"/>
</dbReference>
<dbReference type="PANTHER" id="PTHR46819">
    <property type="entry name" value="EF-HAND CALCIUM-BINDING DOMAIN-CONTAINING PROTEIN 7"/>
    <property type="match status" value="1"/>
</dbReference>
<keyword evidence="8" id="KW-1185">Reference proteome</keyword>
<sequence>MMDSLNYNDVNFIERFLHAFKILGGNELGFIDYDNFKEILERENSTDMKEILDLIKTENHVKDNKLDFVSLCSSILSVKATFNSALENGKVAIQSPRINTNTFTRNKGSARINSPYNRTISNIPSQKSFNKFFKGVLFNVNGDMLSYRYQLEILENTVVEIFATAITNKGETAPNIPVELLIFQDGKNKTFVTSSSFLNEDGYCAIKYALKKGKYILIPILLKWDLLRKSNSFDSLNLESLIHVKEESSVILTPACESALKVVFDCIDLDENGLLNQTEFDYFIRHVSGETAAEEWSTIEDNFITENQQLTFEGFVELYRLVLQTDPSDVMNMLQHMGMNESLELENALPFRLAVSSITGKYNLEPLPISSYKEVTDKVLRKIAVEKGVSRKIRNMNDLFIFTHRLPYRATLVVQNQSHSKVKVRLDCSNSMNCESHRGSLDFTVEVLPRTCIISHHLFPVDISEDWTVECTEYLN</sequence>
<comment type="caution">
    <text evidence="7">The sequence shown here is derived from an EMBL/GenBank/DDBJ whole genome shotgun (WGS) entry which is preliminary data.</text>
</comment>
<organism evidence="7 8">
    <name type="scientific">Larinioides sclopetarius</name>
    <dbReference type="NCBI Taxonomy" id="280406"/>
    <lineage>
        <taxon>Eukaryota</taxon>
        <taxon>Metazoa</taxon>
        <taxon>Ecdysozoa</taxon>
        <taxon>Arthropoda</taxon>
        <taxon>Chelicerata</taxon>
        <taxon>Arachnida</taxon>
        <taxon>Araneae</taxon>
        <taxon>Araneomorphae</taxon>
        <taxon>Entelegynae</taxon>
        <taxon>Araneoidea</taxon>
        <taxon>Araneidae</taxon>
        <taxon>Larinioides</taxon>
    </lineage>
</organism>
<evidence type="ECO:0000256" key="1">
    <source>
        <dbReference type="ARBA" id="ARBA00004370"/>
    </source>
</evidence>
<evidence type="ECO:0000313" key="7">
    <source>
        <dbReference type="EMBL" id="CAL1295542.1"/>
    </source>
</evidence>
<dbReference type="PROSITE" id="PS00018">
    <property type="entry name" value="EF_HAND_1"/>
    <property type="match status" value="1"/>
</dbReference>
<dbReference type="Proteomes" id="UP001497382">
    <property type="component" value="Unassembled WGS sequence"/>
</dbReference>
<dbReference type="GO" id="GO:0005509">
    <property type="term" value="F:calcium ion binding"/>
    <property type="evidence" value="ECO:0007669"/>
    <property type="project" value="InterPro"/>
</dbReference>
<dbReference type="InterPro" id="IPR011992">
    <property type="entry name" value="EF-hand-dom_pair"/>
</dbReference>
<feature type="domain" description="EF-hand" evidence="6">
    <location>
        <begin position="255"/>
        <end position="290"/>
    </location>
</feature>
<proteinExistence type="predicted"/>
<name>A0AAV2BHT8_9ARAC</name>
<comment type="subcellular location">
    <subcellularLocation>
        <location evidence="1">Membrane</location>
    </subcellularLocation>
</comment>
<keyword evidence="2" id="KW-0479">Metal-binding</keyword>
<dbReference type="InterPro" id="IPR002048">
    <property type="entry name" value="EF_hand_dom"/>
</dbReference>
<accession>A0AAV2BHT8</accession>
<dbReference type="Gene3D" id="1.10.238.10">
    <property type="entry name" value="EF-hand"/>
    <property type="match status" value="1"/>
</dbReference>
<evidence type="ECO:0000259" key="6">
    <source>
        <dbReference type="PROSITE" id="PS50222"/>
    </source>
</evidence>
<reference evidence="7 8" key="1">
    <citation type="submission" date="2024-04" db="EMBL/GenBank/DDBJ databases">
        <authorList>
            <person name="Rising A."/>
            <person name="Reimegard J."/>
            <person name="Sonavane S."/>
            <person name="Akerstrom W."/>
            <person name="Nylinder S."/>
            <person name="Hedman E."/>
            <person name="Kallberg Y."/>
        </authorList>
    </citation>
    <scope>NUCLEOTIDE SEQUENCE [LARGE SCALE GENOMIC DNA]</scope>
</reference>
<dbReference type="GO" id="GO:0098797">
    <property type="term" value="C:plasma membrane protein complex"/>
    <property type="evidence" value="ECO:0007669"/>
    <property type="project" value="TreeGrafter"/>
</dbReference>
<evidence type="ECO:0000256" key="3">
    <source>
        <dbReference type="ARBA" id="ARBA00022737"/>
    </source>
</evidence>
<dbReference type="PANTHER" id="PTHR46819:SF1">
    <property type="entry name" value="EF-HAND CALCIUM-BINDING DOMAIN-CONTAINING PROTEIN 7"/>
    <property type="match status" value="1"/>
</dbReference>
<gene>
    <name evidence="7" type="ORF">LARSCL_LOCUS19321</name>
</gene>
<evidence type="ECO:0000256" key="5">
    <source>
        <dbReference type="ARBA" id="ARBA00023136"/>
    </source>
</evidence>
<dbReference type="InterPro" id="IPR052266">
    <property type="entry name" value="Miro-EF-hand_domain"/>
</dbReference>
<keyword evidence="5" id="KW-0472">Membrane</keyword>
<keyword evidence="3" id="KW-0677">Repeat</keyword>
<protein>
    <recommendedName>
        <fullName evidence="6">EF-hand domain-containing protein</fullName>
    </recommendedName>
</protein>
<keyword evidence="4" id="KW-0106">Calcium</keyword>
<evidence type="ECO:0000256" key="4">
    <source>
        <dbReference type="ARBA" id="ARBA00022837"/>
    </source>
</evidence>
<evidence type="ECO:0000256" key="2">
    <source>
        <dbReference type="ARBA" id="ARBA00022723"/>
    </source>
</evidence>
<dbReference type="EMBL" id="CAXIEN010000373">
    <property type="protein sequence ID" value="CAL1295542.1"/>
    <property type="molecule type" value="Genomic_DNA"/>
</dbReference>
<evidence type="ECO:0000313" key="8">
    <source>
        <dbReference type="Proteomes" id="UP001497382"/>
    </source>
</evidence>